<dbReference type="Gene3D" id="3.40.50.10090">
    <property type="match status" value="2"/>
</dbReference>
<evidence type="ECO:0000256" key="8">
    <source>
        <dbReference type="ARBA" id="ARBA00048617"/>
    </source>
</evidence>
<comment type="caution">
    <text evidence="11">The sequence shown here is derived from an EMBL/GenBank/DDBJ whole genome shotgun (WGS) entry which is preliminary data.</text>
</comment>
<keyword evidence="12" id="KW-1185">Reference proteome</keyword>
<comment type="catalytic activity">
    <reaction evidence="8 9">
        <text>hydroxymethylbilane = uroporphyrinogen III + H2O</text>
        <dbReference type="Rhea" id="RHEA:18965"/>
        <dbReference type="ChEBI" id="CHEBI:15377"/>
        <dbReference type="ChEBI" id="CHEBI:57308"/>
        <dbReference type="ChEBI" id="CHEBI:57845"/>
        <dbReference type="EC" id="4.2.1.75"/>
    </reaction>
</comment>
<evidence type="ECO:0000256" key="1">
    <source>
        <dbReference type="ARBA" id="ARBA00004772"/>
    </source>
</evidence>
<evidence type="ECO:0000256" key="4">
    <source>
        <dbReference type="ARBA" id="ARBA00023239"/>
    </source>
</evidence>
<dbReference type="PANTHER" id="PTHR38042:SF1">
    <property type="entry name" value="UROPORPHYRINOGEN-III SYNTHASE, CHLOROPLASTIC"/>
    <property type="match status" value="1"/>
</dbReference>
<dbReference type="SUPFAM" id="SSF69618">
    <property type="entry name" value="HemD-like"/>
    <property type="match status" value="1"/>
</dbReference>
<dbReference type="InterPro" id="IPR003754">
    <property type="entry name" value="4pyrrol_synth_uPrphyn_synth"/>
</dbReference>
<comment type="function">
    <text evidence="6 9">Catalyzes cyclization of the linear tetrapyrrole, hydroxymethylbilane, to the macrocyclic uroporphyrinogen III.</text>
</comment>
<dbReference type="UniPathway" id="UPA00251">
    <property type="reaction ID" value="UER00320"/>
</dbReference>
<evidence type="ECO:0000256" key="5">
    <source>
        <dbReference type="ARBA" id="ARBA00023244"/>
    </source>
</evidence>
<reference evidence="12" key="1">
    <citation type="submission" date="2015-12" db="EMBL/GenBank/DDBJ databases">
        <authorList>
            <person name="Lima A."/>
            <person name="Farahani Zayas N."/>
            <person name="Castro Da Silva M.A."/>
            <person name="Cabral A."/>
            <person name="Pessatti M.L."/>
        </authorList>
    </citation>
    <scope>NUCLEOTIDE SEQUENCE [LARGE SCALE GENOMIC DNA]</scope>
    <source>
        <strain evidence="12">LAMA 842</strain>
    </source>
</reference>
<dbReference type="EMBL" id="LOCO01000013">
    <property type="protein sequence ID" value="KXO08821.1"/>
    <property type="molecule type" value="Genomic_DNA"/>
</dbReference>
<name>A0A137S8R7_9GAMM</name>
<dbReference type="AlphaFoldDB" id="A0A137S8R7"/>
<comment type="similarity">
    <text evidence="2 9">Belongs to the uroporphyrinogen-III synthase family.</text>
</comment>
<dbReference type="PATRIC" id="fig|1306954.6.peg.762"/>
<dbReference type="GO" id="GO:0006782">
    <property type="term" value="P:protoporphyrinogen IX biosynthetic process"/>
    <property type="evidence" value="ECO:0007669"/>
    <property type="project" value="UniProtKB-UniRule"/>
</dbReference>
<evidence type="ECO:0000256" key="7">
    <source>
        <dbReference type="ARBA" id="ARBA00040167"/>
    </source>
</evidence>
<dbReference type="PANTHER" id="PTHR38042">
    <property type="entry name" value="UROPORPHYRINOGEN-III SYNTHASE, CHLOROPLASTIC"/>
    <property type="match status" value="1"/>
</dbReference>
<gene>
    <name evidence="11" type="ORF">J122_2475</name>
</gene>
<dbReference type="CDD" id="cd06578">
    <property type="entry name" value="HemD"/>
    <property type="match status" value="1"/>
</dbReference>
<proteinExistence type="inferred from homology"/>
<dbReference type="RefSeq" id="WP_061332517.1">
    <property type="nucleotide sequence ID" value="NZ_LOCO01000013.1"/>
</dbReference>
<evidence type="ECO:0000313" key="12">
    <source>
        <dbReference type="Proteomes" id="UP000070282"/>
    </source>
</evidence>
<comment type="pathway">
    <text evidence="1 9">Porphyrin-containing compound metabolism; protoporphyrin-IX biosynthesis; coproporphyrinogen-III from 5-aminolevulinate: step 3/4.</text>
</comment>
<evidence type="ECO:0000259" key="10">
    <source>
        <dbReference type="Pfam" id="PF02602"/>
    </source>
</evidence>
<keyword evidence="5 9" id="KW-0627">Porphyrin biosynthesis</keyword>
<dbReference type="Pfam" id="PF02602">
    <property type="entry name" value="HEM4"/>
    <property type="match status" value="1"/>
</dbReference>
<dbReference type="Proteomes" id="UP000070282">
    <property type="component" value="Unassembled WGS sequence"/>
</dbReference>
<dbReference type="GO" id="GO:0006780">
    <property type="term" value="P:uroporphyrinogen III biosynthetic process"/>
    <property type="evidence" value="ECO:0007669"/>
    <property type="project" value="UniProtKB-UniRule"/>
</dbReference>
<evidence type="ECO:0000256" key="6">
    <source>
        <dbReference type="ARBA" id="ARBA00037589"/>
    </source>
</evidence>
<evidence type="ECO:0000256" key="2">
    <source>
        <dbReference type="ARBA" id="ARBA00008133"/>
    </source>
</evidence>
<evidence type="ECO:0000256" key="9">
    <source>
        <dbReference type="RuleBase" id="RU366031"/>
    </source>
</evidence>
<feature type="domain" description="Tetrapyrrole biosynthesis uroporphyrinogen III synthase" evidence="10">
    <location>
        <begin position="31"/>
        <end position="255"/>
    </location>
</feature>
<evidence type="ECO:0000256" key="3">
    <source>
        <dbReference type="ARBA" id="ARBA00013109"/>
    </source>
</evidence>
<organism evidence="11 12">
    <name type="scientific">Marinobacter excellens LAMA 842</name>
    <dbReference type="NCBI Taxonomy" id="1306954"/>
    <lineage>
        <taxon>Bacteria</taxon>
        <taxon>Pseudomonadati</taxon>
        <taxon>Pseudomonadota</taxon>
        <taxon>Gammaproteobacteria</taxon>
        <taxon>Pseudomonadales</taxon>
        <taxon>Marinobacteraceae</taxon>
        <taxon>Marinobacter</taxon>
    </lineage>
</organism>
<accession>A0A137S8R7</accession>
<dbReference type="EC" id="4.2.1.75" evidence="3 9"/>
<protein>
    <recommendedName>
        <fullName evidence="7 9">Uroporphyrinogen-III synthase</fullName>
        <ecNumber evidence="3 9">4.2.1.75</ecNumber>
    </recommendedName>
</protein>
<evidence type="ECO:0000313" key="11">
    <source>
        <dbReference type="EMBL" id="KXO08821.1"/>
    </source>
</evidence>
<dbReference type="InterPro" id="IPR039793">
    <property type="entry name" value="UROS/Hem4"/>
</dbReference>
<dbReference type="InterPro" id="IPR036108">
    <property type="entry name" value="4pyrrol_syn_uPrphyn_synt_sf"/>
</dbReference>
<keyword evidence="4 9" id="KW-0456">Lyase</keyword>
<sequence length="279" mass="30636">MATPQADRNSQALPLQGRRVLICRPEPEASRLAQAFQAAGAEVRRMPLMAREPLPATPERRSTLQDLDHFAHIIAVSPYAASLLLDEIDHWWPQVPMGIQWYGVGAGTAAVFAHHGLSPNKPDNGWTSEALLALPGLQNLNHEKVLLARGEDGRELIRQTLEQRGARVTVLPLYRRFRPYYAANDLEDNFAGFRPEVIIALSGETLNNLVEASSAFLATLNNALLVVPAERVSEQARKAGFRNVLVPDGLADQDLVTSVASWLMQEAGDNGKPSKDARD</sequence>
<dbReference type="GO" id="GO:0004852">
    <property type="term" value="F:uroporphyrinogen-III synthase activity"/>
    <property type="evidence" value="ECO:0007669"/>
    <property type="project" value="UniProtKB-UniRule"/>
</dbReference>